<feature type="transmembrane region" description="Helical" evidence="5">
    <location>
        <begin position="233"/>
        <end position="253"/>
    </location>
</feature>
<dbReference type="GO" id="GO:0006508">
    <property type="term" value="P:proteolysis"/>
    <property type="evidence" value="ECO:0007669"/>
    <property type="project" value="UniProtKB-KW"/>
</dbReference>
<reference evidence="7" key="1">
    <citation type="submission" date="2019-12" db="EMBL/GenBank/DDBJ databases">
        <title>Whole-genome sequence of Halomicrobium mukohataei pws1.</title>
        <authorList>
            <person name="Verma D.K."/>
            <person name="Gopal K."/>
            <person name="Prasad E.S."/>
        </authorList>
    </citation>
    <scope>NUCLEOTIDE SEQUENCE</scope>
    <source>
        <strain evidence="7">Pws1</strain>
    </source>
</reference>
<gene>
    <name evidence="7" type="ORF">GOC74_13010</name>
</gene>
<dbReference type="OrthoDB" id="205691at2157"/>
<protein>
    <submittedName>
        <fullName evidence="7">Rhomboid family intramembrane serine protease</fullName>
    </submittedName>
</protein>
<proteinExistence type="predicted"/>
<evidence type="ECO:0000256" key="3">
    <source>
        <dbReference type="ARBA" id="ARBA00022989"/>
    </source>
</evidence>
<dbReference type="InterPro" id="IPR035952">
    <property type="entry name" value="Rhomboid-like_sf"/>
</dbReference>
<keyword evidence="7" id="KW-0645">Protease</keyword>
<evidence type="ECO:0000256" key="4">
    <source>
        <dbReference type="ARBA" id="ARBA00023136"/>
    </source>
</evidence>
<feature type="transmembrane region" description="Helical" evidence="5">
    <location>
        <begin position="148"/>
        <end position="167"/>
    </location>
</feature>
<dbReference type="SUPFAM" id="SSF144091">
    <property type="entry name" value="Rhomboid-like"/>
    <property type="match status" value="1"/>
</dbReference>
<dbReference type="EMBL" id="WOYG01000001">
    <property type="protein sequence ID" value="NLV10845.1"/>
    <property type="molecule type" value="Genomic_DNA"/>
</dbReference>
<dbReference type="GO" id="GO:0004252">
    <property type="term" value="F:serine-type endopeptidase activity"/>
    <property type="evidence" value="ECO:0007669"/>
    <property type="project" value="InterPro"/>
</dbReference>
<keyword evidence="7" id="KW-0378">Hydrolase</keyword>
<feature type="transmembrane region" description="Helical" evidence="5">
    <location>
        <begin position="196"/>
        <end position="213"/>
    </location>
</feature>
<organism evidence="7 8">
    <name type="scientific">Halomicrobium mukohataei</name>
    <dbReference type="NCBI Taxonomy" id="57705"/>
    <lineage>
        <taxon>Archaea</taxon>
        <taxon>Methanobacteriati</taxon>
        <taxon>Methanobacteriota</taxon>
        <taxon>Stenosarchaea group</taxon>
        <taxon>Halobacteria</taxon>
        <taxon>Halobacteriales</taxon>
        <taxon>Haloarculaceae</taxon>
        <taxon>Halomicrobium</taxon>
    </lineage>
</organism>
<dbReference type="AlphaFoldDB" id="A0A847UBQ1"/>
<feature type="transmembrane region" description="Helical" evidence="5">
    <location>
        <begin position="295"/>
        <end position="315"/>
    </location>
</feature>
<comment type="subcellular location">
    <subcellularLocation>
        <location evidence="1">Membrane</location>
        <topology evidence="1">Multi-pass membrane protein</topology>
    </subcellularLocation>
</comment>
<feature type="transmembrane region" description="Helical" evidence="5">
    <location>
        <begin position="173"/>
        <end position="189"/>
    </location>
</feature>
<dbReference type="GO" id="GO:0016020">
    <property type="term" value="C:membrane"/>
    <property type="evidence" value="ECO:0007669"/>
    <property type="project" value="UniProtKB-SubCell"/>
</dbReference>
<keyword evidence="2 5" id="KW-0812">Transmembrane</keyword>
<evidence type="ECO:0000256" key="2">
    <source>
        <dbReference type="ARBA" id="ARBA00022692"/>
    </source>
</evidence>
<dbReference type="GeneID" id="94361312"/>
<feature type="transmembrane region" description="Helical" evidence="5">
    <location>
        <begin position="265"/>
        <end position="283"/>
    </location>
</feature>
<evidence type="ECO:0000256" key="5">
    <source>
        <dbReference type="SAM" id="Phobius"/>
    </source>
</evidence>
<evidence type="ECO:0000313" key="8">
    <source>
        <dbReference type="Proteomes" id="UP000608662"/>
    </source>
</evidence>
<accession>A0A847UBQ1</accession>
<keyword evidence="3 5" id="KW-1133">Transmembrane helix</keyword>
<name>A0A847UBQ1_9EURY</name>
<feature type="transmembrane region" description="Helical" evidence="5">
    <location>
        <begin position="12"/>
        <end position="34"/>
    </location>
</feature>
<dbReference type="Proteomes" id="UP000608662">
    <property type="component" value="Unassembled WGS sequence"/>
</dbReference>
<evidence type="ECO:0000313" key="7">
    <source>
        <dbReference type="EMBL" id="NLV10845.1"/>
    </source>
</evidence>
<dbReference type="Gene3D" id="1.20.1540.10">
    <property type="entry name" value="Rhomboid-like"/>
    <property type="match status" value="1"/>
</dbReference>
<feature type="transmembrane region" description="Helical" evidence="5">
    <location>
        <begin position="49"/>
        <end position="71"/>
    </location>
</feature>
<feature type="transmembrane region" description="Helical" evidence="5">
    <location>
        <begin position="107"/>
        <end position="128"/>
    </location>
</feature>
<feature type="transmembrane region" description="Helical" evidence="5">
    <location>
        <begin position="336"/>
        <end position="358"/>
    </location>
</feature>
<dbReference type="InterPro" id="IPR022764">
    <property type="entry name" value="Peptidase_S54_rhomboid_dom"/>
</dbReference>
<sequence length="560" mass="60060">MLPGPMDAVPSWLPLRTLAVLLAAVVSLGVALVASDRTARRLGALRRRLLLGVPWGTVLTIGAVALVYLFVQGGIEDPRDPLVIPFRSWSYRYPLGMVTAAFTHSSLGHVTGNLVATAAFGSVAEYAWGHYPRKRGAHSFGSALTNPFVRILIVPAGALVVGLFTSLFALGPVVGFSGVVFAIAGFALVQRPLTALLALLADQVLGFLVVAVQTPRVVAVPRPRVITPWWASIAIQGHAIGIFAGILLGFGLLYYRDRWPDPTRLWFGLLVFAEFQGLWALYVPEGNGRFVLFRWLGAAVVFVLTAVVVVGTWDADERAGSRLDWIVERRLPESTAGVHTVGLAVVVVLLVGLSGAAIPYNVAPIGDSPAPQPTVEVRDYTVSYGEDVPDGYVRSVSLPFVDDPTAINTSGVVVTSQRRHVWQTVVLESQLQNRGFATVDVGGVGWRRNVHVNRTGWRPAGNDSVYKVYLRPAGDERTLGYTSESRRADPVVAGRNVTLVPTDEGFAFAVSREGRTLATASVPGRNRTTAAGGLTFRRNGSQVFASGEGTRVTIATREAA</sequence>
<keyword evidence="4 5" id="KW-0472">Membrane</keyword>
<dbReference type="Pfam" id="PF01694">
    <property type="entry name" value="Rhomboid"/>
    <property type="match status" value="1"/>
</dbReference>
<comment type="caution">
    <text evidence="7">The sequence shown here is derived from an EMBL/GenBank/DDBJ whole genome shotgun (WGS) entry which is preliminary data.</text>
</comment>
<evidence type="ECO:0000259" key="6">
    <source>
        <dbReference type="Pfam" id="PF01694"/>
    </source>
</evidence>
<evidence type="ECO:0000256" key="1">
    <source>
        <dbReference type="ARBA" id="ARBA00004141"/>
    </source>
</evidence>
<feature type="domain" description="Peptidase S54 rhomboid" evidence="6">
    <location>
        <begin position="96"/>
        <end position="254"/>
    </location>
</feature>
<dbReference type="RefSeq" id="WP_170094493.1">
    <property type="nucleotide sequence ID" value="NZ_WOYG01000001.1"/>
</dbReference>